<reference evidence="1" key="1">
    <citation type="submission" date="2022-02" db="EMBL/GenBank/DDBJ databases">
        <title>Plant Genome Project.</title>
        <authorList>
            <person name="Zhang R.-G."/>
        </authorList>
    </citation>
    <scope>NUCLEOTIDE SEQUENCE</scope>
    <source>
        <strain evidence="1">AT1</strain>
    </source>
</reference>
<sequence length="184" mass="19934">MSGGGCRLLPHHSTRKSKVSLLFPICAAHSSAVRMGSFSDHRRRTATVLLSFFITDQAAAAAAFCLSSFSGYPGISLSSDPAMHGLLGVLLGDQRILTIHCLLTNLSPVETATMKVHGDVLSIATQRVLACLYEKQLDFEFVPVDIRTSAHKKQPFISLNPFGLVPAFEDGDMTLFGKDYHLPS</sequence>
<gene>
    <name evidence="1" type="ORF">RHMOL_Rhmol13G0017000</name>
</gene>
<keyword evidence="2" id="KW-1185">Reference proteome</keyword>
<organism evidence="1 2">
    <name type="scientific">Rhododendron molle</name>
    <name type="common">Chinese azalea</name>
    <name type="synonym">Azalea mollis</name>
    <dbReference type="NCBI Taxonomy" id="49168"/>
    <lineage>
        <taxon>Eukaryota</taxon>
        <taxon>Viridiplantae</taxon>
        <taxon>Streptophyta</taxon>
        <taxon>Embryophyta</taxon>
        <taxon>Tracheophyta</taxon>
        <taxon>Spermatophyta</taxon>
        <taxon>Magnoliopsida</taxon>
        <taxon>eudicotyledons</taxon>
        <taxon>Gunneridae</taxon>
        <taxon>Pentapetalae</taxon>
        <taxon>asterids</taxon>
        <taxon>Ericales</taxon>
        <taxon>Ericaceae</taxon>
        <taxon>Ericoideae</taxon>
        <taxon>Rhodoreae</taxon>
        <taxon>Rhododendron</taxon>
    </lineage>
</organism>
<evidence type="ECO:0000313" key="1">
    <source>
        <dbReference type="EMBL" id="KAI8522700.1"/>
    </source>
</evidence>
<accession>A0ACC0L1Y3</accession>
<evidence type="ECO:0000313" key="2">
    <source>
        <dbReference type="Proteomes" id="UP001062846"/>
    </source>
</evidence>
<proteinExistence type="predicted"/>
<comment type="caution">
    <text evidence="1">The sequence shown here is derived from an EMBL/GenBank/DDBJ whole genome shotgun (WGS) entry which is preliminary data.</text>
</comment>
<protein>
    <submittedName>
        <fullName evidence="1">Uncharacterized protein</fullName>
    </submittedName>
</protein>
<dbReference type="EMBL" id="CM046400">
    <property type="protein sequence ID" value="KAI8522700.1"/>
    <property type="molecule type" value="Genomic_DNA"/>
</dbReference>
<dbReference type="Proteomes" id="UP001062846">
    <property type="component" value="Chromosome 13"/>
</dbReference>
<name>A0ACC0L1Y3_RHOML</name>